<gene>
    <name evidence="4" type="ORF">HEB29_004485</name>
    <name evidence="3" type="ORF">Sfulv_47540</name>
</gene>
<evidence type="ECO:0000256" key="1">
    <source>
        <dbReference type="ARBA" id="ARBA00022801"/>
    </source>
</evidence>
<dbReference type="Gene3D" id="3.40.50.1820">
    <property type="entry name" value="alpha/beta hydrolase"/>
    <property type="match status" value="1"/>
</dbReference>
<dbReference type="EMBL" id="BLWC01000001">
    <property type="protein sequence ID" value="GFM99943.1"/>
    <property type="molecule type" value="Genomic_DNA"/>
</dbReference>
<comment type="caution">
    <text evidence="3">The sequence shown here is derived from an EMBL/GenBank/DDBJ whole genome shotgun (WGS) entry which is preliminary data.</text>
</comment>
<evidence type="ECO:0000313" key="4">
    <source>
        <dbReference type="EMBL" id="NYE43474.1"/>
    </source>
</evidence>
<name>A0A7J0CDI3_9ACTN</name>
<dbReference type="InterPro" id="IPR011042">
    <property type="entry name" value="6-blade_b-propeller_TolB-like"/>
</dbReference>
<protein>
    <submittedName>
        <fullName evidence="4">Dipeptidyl aminopeptidase/acylaminoacyl peptidase</fullName>
    </submittedName>
    <submittedName>
        <fullName evidence="3">Peptidase S9</fullName>
    </submittedName>
</protein>
<dbReference type="Pfam" id="PF00326">
    <property type="entry name" value="Peptidase_S9"/>
    <property type="match status" value="1"/>
</dbReference>
<dbReference type="Proteomes" id="UP000530403">
    <property type="component" value="Unassembled WGS sequence"/>
</dbReference>
<keyword evidence="4" id="KW-0031">Aminopeptidase</keyword>
<evidence type="ECO:0000313" key="5">
    <source>
        <dbReference type="Proteomes" id="UP000498980"/>
    </source>
</evidence>
<organism evidence="3 5">
    <name type="scientific">Streptomyces fulvorobeus</name>
    <dbReference type="NCBI Taxonomy" id="284028"/>
    <lineage>
        <taxon>Bacteria</taxon>
        <taxon>Bacillati</taxon>
        <taxon>Actinomycetota</taxon>
        <taxon>Actinomycetes</taxon>
        <taxon>Kitasatosporales</taxon>
        <taxon>Streptomycetaceae</taxon>
        <taxon>Streptomyces</taxon>
    </lineage>
</organism>
<dbReference type="RefSeq" id="WP_173316364.1">
    <property type="nucleotide sequence ID" value="NZ_BAAAUE010000013.1"/>
</dbReference>
<dbReference type="InterPro" id="IPR029058">
    <property type="entry name" value="AB_hydrolase_fold"/>
</dbReference>
<accession>A0A7J0CDI3</accession>
<dbReference type="GO" id="GO:0004177">
    <property type="term" value="F:aminopeptidase activity"/>
    <property type="evidence" value="ECO:0007669"/>
    <property type="project" value="UniProtKB-KW"/>
</dbReference>
<dbReference type="AlphaFoldDB" id="A0A7J0CDI3"/>
<evidence type="ECO:0000313" key="3">
    <source>
        <dbReference type="EMBL" id="GFM99943.1"/>
    </source>
</evidence>
<dbReference type="Gene3D" id="2.120.10.30">
    <property type="entry name" value="TolB, C-terminal domain"/>
    <property type="match status" value="1"/>
</dbReference>
<dbReference type="GO" id="GO:0004252">
    <property type="term" value="F:serine-type endopeptidase activity"/>
    <property type="evidence" value="ECO:0007669"/>
    <property type="project" value="TreeGrafter"/>
</dbReference>
<keyword evidence="4" id="KW-0645">Protease</keyword>
<keyword evidence="5" id="KW-1185">Reference proteome</keyword>
<proteinExistence type="predicted"/>
<dbReference type="SUPFAM" id="SSF82171">
    <property type="entry name" value="DPP6 N-terminal domain-like"/>
    <property type="match status" value="1"/>
</dbReference>
<evidence type="ECO:0000313" key="6">
    <source>
        <dbReference type="Proteomes" id="UP000530403"/>
    </source>
</evidence>
<dbReference type="Proteomes" id="UP000498980">
    <property type="component" value="Unassembled WGS sequence"/>
</dbReference>
<dbReference type="InterPro" id="IPR001375">
    <property type="entry name" value="Peptidase_S9_cat"/>
</dbReference>
<keyword evidence="1" id="KW-0378">Hydrolase</keyword>
<dbReference type="SUPFAM" id="SSF53474">
    <property type="entry name" value="alpha/beta-Hydrolases"/>
    <property type="match status" value="1"/>
</dbReference>
<feature type="domain" description="Peptidase S9 prolyl oligopeptidase catalytic" evidence="2">
    <location>
        <begin position="395"/>
        <end position="608"/>
    </location>
</feature>
<reference evidence="3 5" key="1">
    <citation type="submission" date="2020-05" db="EMBL/GenBank/DDBJ databases">
        <title>Whole genome shotgun sequence of Streptomyces fulvorobeus NBRC 15897.</title>
        <authorList>
            <person name="Komaki H."/>
            <person name="Tamura T."/>
        </authorList>
    </citation>
    <scope>NUCLEOTIDE SEQUENCE [LARGE SCALE GENOMIC DNA]</scope>
    <source>
        <strain evidence="3 5">NBRC 15897</strain>
    </source>
</reference>
<dbReference type="GO" id="GO:0006508">
    <property type="term" value="P:proteolysis"/>
    <property type="evidence" value="ECO:0007669"/>
    <property type="project" value="InterPro"/>
</dbReference>
<reference evidence="4 6" key="2">
    <citation type="submission" date="2020-07" db="EMBL/GenBank/DDBJ databases">
        <title>Sequencing the genomes of 1000 actinobacteria strains.</title>
        <authorList>
            <person name="Klenk H.-P."/>
        </authorList>
    </citation>
    <scope>NUCLEOTIDE SEQUENCE [LARGE SCALE GENOMIC DNA]</scope>
    <source>
        <strain evidence="4 6">DSM 41455</strain>
    </source>
</reference>
<dbReference type="PANTHER" id="PTHR42776:SF27">
    <property type="entry name" value="DIPEPTIDYL PEPTIDASE FAMILY MEMBER 6"/>
    <property type="match status" value="1"/>
</dbReference>
<dbReference type="EMBL" id="JACCCF010000001">
    <property type="protein sequence ID" value="NYE43474.1"/>
    <property type="molecule type" value="Genomic_DNA"/>
</dbReference>
<evidence type="ECO:0000259" key="2">
    <source>
        <dbReference type="Pfam" id="PF00326"/>
    </source>
</evidence>
<dbReference type="PANTHER" id="PTHR42776">
    <property type="entry name" value="SERINE PEPTIDASE S9 FAMILY MEMBER"/>
    <property type="match status" value="1"/>
</dbReference>
<sequence>MTPPPLIPRAVLFGNPDRMSPALSPCGRFLAYLAPDGRGVLNVHAGPWRERDLRPVTADAGRGVRAFAWSGDGRVLLYAQDRDGDENTHLYAADPAGREPVRDLTPYEGVQARLIAVDPRRPGHILVGLNLRDRARHDAYRLDPATGELELAALDEGFTRWVGDDRLRVRGAVRAEEDGSAVLLVRTGEDAPWRALHRVGPEDAPALRPFGFTTGGRDLLLFSSLGSDTARLLRLDTVTGDTEVLYQDPEYDVEGVGAHPVTGLAQFVLVRRERNDIEVLDQTLAADFEALRGAGPGDVTVLGRDLADRHWLVQHNADDRPAGYRVLDRGTGRTDFLFSHLPALEGHRLARVEPFSFRARDGLPVRGYLTFPPGAARPLPTVLCVHGGPWTRDLWGYRSESQWLANRGYLCVQVNFRGSTGYGKRFTNAGDREWGGRMQDDLQDAVRHTVALGHTDPERVAVYGGSYGGYAALAGAAFTPGDYRCAVAVAAPSSLTTFIESVPVTWGPMAAMLRRRVGSPETEGEFLRSRSPLHAADRIRVPLLIGQGARDPRVRSEESEQLVAALRRNAVPHEYLLFPDEGHGFVRPRNRLTFYAAAERFLARHLGGRYEGA</sequence>